<evidence type="ECO:0000313" key="1">
    <source>
        <dbReference type="EMBL" id="GAA4493556.1"/>
    </source>
</evidence>
<accession>A0ABP8PYS5</accession>
<keyword evidence="2" id="KW-1185">Reference proteome</keyword>
<dbReference type="RefSeq" id="WP_345009533.1">
    <property type="nucleotide sequence ID" value="NZ_BAABFC010000001.1"/>
</dbReference>
<protein>
    <submittedName>
        <fullName evidence="1">Uncharacterized protein</fullName>
    </submittedName>
</protein>
<name>A0ABP8PYS5_9GAMM</name>
<reference evidence="2" key="1">
    <citation type="journal article" date="2019" name="Int. J. Syst. Evol. Microbiol.">
        <title>The Global Catalogue of Microorganisms (GCM) 10K type strain sequencing project: providing services to taxonomists for standard genome sequencing and annotation.</title>
        <authorList>
            <consortium name="The Broad Institute Genomics Platform"/>
            <consortium name="The Broad Institute Genome Sequencing Center for Infectious Disease"/>
            <person name="Wu L."/>
            <person name="Ma J."/>
        </authorList>
    </citation>
    <scope>NUCLEOTIDE SEQUENCE [LARGE SCALE GENOMIC DNA]</scope>
    <source>
        <strain evidence="2">JCM 32226</strain>
    </source>
</reference>
<gene>
    <name evidence="1" type="ORF">GCM10023095_04000</name>
</gene>
<proteinExistence type="predicted"/>
<dbReference type="Proteomes" id="UP001501321">
    <property type="component" value="Unassembled WGS sequence"/>
</dbReference>
<dbReference type="EMBL" id="BAABFC010000001">
    <property type="protein sequence ID" value="GAA4493556.1"/>
    <property type="molecule type" value="Genomic_DNA"/>
</dbReference>
<comment type="caution">
    <text evidence="1">The sequence shown here is derived from an EMBL/GenBank/DDBJ whole genome shotgun (WGS) entry which is preliminary data.</text>
</comment>
<organism evidence="1 2">
    <name type="scientific">Pseudaeromonas paramecii</name>
    <dbReference type="NCBI Taxonomy" id="2138166"/>
    <lineage>
        <taxon>Bacteria</taxon>
        <taxon>Pseudomonadati</taxon>
        <taxon>Pseudomonadota</taxon>
        <taxon>Gammaproteobacteria</taxon>
        <taxon>Aeromonadales</taxon>
        <taxon>Aeromonadaceae</taxon>
        <taxon>Pseudaeromonas</taxon>
    </lineage>
</organism>
<evidence type="ECO:0000313" key="2">
    <source>
        <dbReference type="Proteomes" id="UP001501321"/>
    </source>
</evidence>
<sequence length="156" mass="17597">MADLMVTRGNLDDAMAAIEDEIARSQVAMVAIKSGNTGKWGMARLWRSWMEATAKFMAANGVTMPLMISADGRHFGSRPFSAQDAHELFTHQHLGCDADGTRLSWSKAGHDGMRPATRGERFDALRRHEAWATERGIRLFNPRDSEYRELMKEQEQ</sequence>